<dbReference type="SUPFAM" id="SSF52172">
    <property type="entry name" value="CheY-like"/>
    <property type="match status" value="1"/>
</dbReference>
<dbReference type="PANTHER" id="PTHR44591">
    <property type="entry name" value="STRESS RESPONSE REGULATOR PROTEIN 1"/>
    <property type="match status" value="1"/>
</dbReference>
<organism evidence="5 6">
    <name type="scientific">Inhella inkyongensis</name>
    <dbReference type="NCBI Taxonomy" id="392593"/>
    <lineage>
        <taxon>Bacteria</taxon>
        <taxon>Pseudomonadati</taxon>
        <taxon>Pseudomonadota</taxon>
        <taxon>Betaproteobacteria</taxon>
        <taxon>Burkholderiales</taxon>
        <taxon>Sphaerotilaceae</taxon>
        <taxon>Inhella</taxon>
    </lineage>
</organism>
<keyword evidence="2" id="KW-0902">Two-component regulatory system</keyword>
<feature type="modified residue" description="4-aspartylphosphate" evidence="3">
    <location>
        <position position="60"/>
    </location>
</feature>
<dbReference type="PANTHER" id="PTHR44591:SF14">
    <property type="entry name" value="PROTEIN PILG"/>
    <property type="match status" value="1"/>
</dbReference>
<dbReference type="Proteomes" id="UP000554837">
    <property type="component" value="Unassembled WGS sequence"/>
</dbReference>
<evidence type="ECO:0000256" key="1">
    <source>
        <dbReference type="ARBA" id="ARBA00022553"/>
    </source>
</evidence>
<dbReference type="GO" id="GO:0000160">
    <property type="term" value="P:phosphorelay signal transduction system"/>
    <property type="evidence" value="ECO:0007669"/>
    <property type="project" value="UniProtKB-KW"/>
</dbReference>
<dbReference type="EMBL" id="JACHHO010000005">
    <property type="protein sequence ID" value="MBB5205733.1"/>
    <property type="molecule type" value="Genomic_DNA"/>
</dbReference>
<evidence type="ECO:0000313" key="5">
    <source>
        <dbReference type="EMBL" id="MBB5205733.1"/>
    </source>
</evidence>
<comment type="caution">
    <text evidence="5">The sequence shown here is derived from an EMBL/GenBank/DDBJ whole genome shotgun (WGS) entry which is preliminary data.</text>
</comment>
<sequence length="210" mass="23056">MSDSAQLHFLIVDKLEGVQRFARKLLEGYGFRPEQIVCVASPSEALQQVARQAPDFLLTDWFARQTPDGPSLCEQVRAQYPDCRIGLTSFEVDASHESRAQALGARFLLKKPFDAEALRATLQRSLEDIALRHPGLMARMAQQSGGRLDPRAGRRIELPPVALPPALKAGDAVKHDGKSRKVLAVVIRHGEQLAQLEGVAGFVAADKLSR</sequence>
<evidence type="ECO:0000259" key="4">
    <source>
        <dbReference type="PROSITE" id="PS50110"/>
    </source>
</evidence>
<protein>
    <submittedName>
        <fullName evidence="5">CheY-like chemotaxis protein</fullName>
    </submittedName>
</protein>
<evidence type="ECO:0000313" key="6">
    <source>
        <dbReference type="Proteomes" id="UP000554837"/>
    </source>
</evidence>
<proteinExistence type="predicted"/>
<keyword evidence="1 3" id="KW-0597">Phosphoprotein</keyword>
<gene>
    <name evidence="5" type="ORF">HNQ51_003060</name>
</gene>
<keyword evidence="6" id="KW-1185">Reference proteome</keyword>
<dbReference type="Pfam" id="PF00072">
    <property type="entry name" value="Response_reg"/>
    <property type="match status" value="1"/>
</dbReference>
<dbReference type="Gene3D" id="3.40.50.2300">
    <property type="match status" value="1"/>
</dbReference>
<dbReference type="InterPro" id="IPR011006">
    <property type="entry name" value="CheY-like_superfamily"/>
</dbReference>
<dbReference type="InterPro" id="IPR050595">
    <property type="entry name" value="Bact_response_regulator"/>
</dbReference>
<evidence type="ECO:0000256" key="3">
    <source>
        <dbReference type="PROSITE-ProRule" id="PRU00169"/>
    </source>
</evidence>
<evidence type="ECO:0000256" key="2">
    <source>
        <dbReference type="ARBA" id="ARBA00023012"/>
    </source>
</evidence>
<dbReference type="RefSeq" id="WP_138855251.1">
    <property type="nucleotide sequence ID" value="NZ_CP040709.1"/>
</dbReference>
<dbReference type="OrthoDB" id="8899442at2"/>
<accession>A0A840S7T6</accession>
<feature type="domain" description="Response regulatory" evidence="4">
    <location>
        <begin position="8"/>
        <end position="126"/>
    </location>
</feature>
<dbReference type="InterPro" id="IPR001789">
    <property type="entry name" value="Sig_transdc_resp-reg_receiver"/>
</dbReference>
<name>A0A840S7T6_9BURK</name>
<dbReference type="AlphaFoldDB" id="A0A840S7T6"/>
<reference evidence="5 6" key="1">
    <citation type="submission" date="2020-08" db="EMBL/GenBank/DDBJ databases">
        <title>Genomic Encyclopedia of Type Strains, Phase IV (KMG-IV): sequencing the most valuable type-strain genomes for metagenomic binning, comparative biology and taxonomic classification.</title>
        <authorList>
            <person name="Goeker M."/>
        </authorList>
    </citation>
    <scope>NUCLEOTIDE SEQUENCE [LARGE SCALE GENOMIC DNA]</scope>
    <source>
        <strain evidence="5 6">DSM 23958</strain>
    </source>
</reference>
<dbReference type="SMART" id="SM00448">
    <property type="entry name" value="REC"/>
    <property type="match status" value="1"/>
</dbReference>
<dbReference type="PROSITE" id="PS50110">
    <property type="entry name" value="RESPONSE_REGULATORY"/>
    <property type="match status" value="1"/>
</dbReference>